<dbReference type="Gene3D" id="3.20.20.370">
    <property type="entry name" value="Glycoside hydrolase/deacetylase"/>
    <property type="match status" value="1"/>
</dbReference>
<dbReference type="CDD" id="cd10787">
    <property type="entry name" value="LamB_YcsF_like"/>
    <property type="match status" value="1"/>
</dbReference>
<keyword evidence="1" id="KW-0067">ATP-binding</keyword>
<dbReference type="SUPFAM" id="SSF88713">
    <property type="entry name" value="Glycoside hydrolase/deacetylase"/>
    <property type="match status" value="1"/>
</dbReference>
<accession>A0AB39HSG9</accession>
<name>A0AB39HSG9_9BACI</name>
<evidence type="ECO:0000256" key="1">
    <source>
        <dbReference type="HAMAP-Rule" id="MF_00691"/>
    </source>
</evidence>
<dbReference type="NCBIfam" id="NF003816">
    <property type="entry name" value="PRK05406.1-5"/>
    <property type="match status" value="1"/>
</dbReference>
<comment type="subunit">
    <text evidence="1">Forms a complex composed of PxpA, PxpB and PxpC.</text>
</comment>
<dbReference type="EC" id="3.5.2.9" evidence="1"/>
<evidence type="ECO:0000313" key="2">
    <source>
        <dbReference type="EMBL" id="XDK33679.1"/>
    </source>
</evidence>
<dbReference type="NCBIfam" id="NF003814">
    <property type="entry name" value="PRK05406.1-3"/>
    <property type="match status" value="1"/>
</dbReference>
<dbReference type="PANTHER" id="PTHR30292">
    <property type="entry name" value="UNCHARACTERIZED PROTEIN YBGL-RELATED"/>
    <property type="match status" value="1"/>
</dbReference>
<dbReference type="GO" id="GO:0017168">
    <property type="term" value="F:5-oxoprolinase (ATP-hydrolyzing) activity"/>
    <property type="evidence" value="ECO:0007669"/>
    <property type="project" value="UniProtKB-UniRule"/>
</dbReference>
<dbReference type="PANTHER" id="PTHR30292:SF0">
    <property type="entry name" value="5-OXOPROLINASE SUBUNIT A"/>
    <property type="match status" value="1"/>
</dbReference>
<proteinExistence type="inferred from homology"/>
<dbReference type="HAMAP" id="MF_00691">
    <property type="entry name" value="PxpA"/>
    <property type="match status" value="1"/>
</dbReference>
<keyword evidence="1" id="KW-0378">Hydrolase</keyword>
<dbReference type="EMBL" id="CP162599">
    <property type="protein sequence ID" value="XDK33679.1"/>
    <property type="molecule type" value="Genomic_DNA"/>
</dbReference>
<dbReference type="GO" id="GO:0005975">
    <property type="term" value="P:carbohydrate metabolic process"/>
    <property type="evidence" value="ECO:0007669"/>
    <property type="project" value="InterPro"/>
</dbReference>
<dbReference type="RefSeq" id="WP_368654357.1">
    <property type="nucleotide sequence ID" value="NZ_CP162599.1"/>
</dbReference>
<sequence>MTFYVDLNSDLGESFGAYHIGQDDQIMDFITSANIACGYHAGDHNVMSHAVKIATEKKVAIGAHPGLDDLIGFGRRVMQVDVRDIYNSMVYQIGALQSFAHIHGNQLQHVKPHGALFNMASTDRALADAIAHAVYDINPKLILFGLSGSELIKAGKELGLRVAEEVFADRTYQPDGTLTSRTQADAMIHDAKEAAERVIRMVTEGKVKTVEGSDIAIQADTICVHGDESSSLKFVKILREQLTNQGIMIRSVGAQYE</sequence>
<gene>
    <name evidence="1" type="primary">pxpA</name>
    <name evidence="2" type="ORF">AB4Y30_04830</name>
</gene>
<comment type="similarity">
    <text evidence="1">Belongs to the LamB/PxpA family.</text>
</comment>
<dbReference type="InterPro" id="IPR011330">
    <property type="entry name" value="Glyco_hydro/deAcase_b/a-brl"/>
</dbReference>
<organism evidence="2">
    <name type="scientific">Ornithinibacillus sp. 4-3</name>
    <dbReference type="NCBI Taxonomy" id="3231488"/>
    <lineage>
        <taxon>Bacteria</taxon>
        <taxon>Bacillati</taxon>
        <taxon>Bacillota</taxon>
        <taxon>Bacilli</taxon>
        <taxon>Bacillales</taxon>
        <taxon>Bacillaceae</taxon>
        <taxon>Ornithinibacillus</taxon>
    </lineage>
</organism>
<dbReference type="GO" id="GO:0005524">
    <property type="term" value="F:ATP binding"/>
    <property type="evidence" value="ECO:0007669"/>
    <property type="project" value="UniProtKB-UniRule"/>
</dbReference>
<comment type="catalytic activity">
    <reaction evidence="1">
        <text>5-oxo-L-proline + ATP + 2 H2O = L-glutamate + ADP + phosphate + H(+)</text>
        <dbReference type="Rhea" id="RHEA:10348"/>
        <dbReference type="ChEBI" id="CHEBI:15377"/>
        <dbReference type="ChEBI" id="CHEBI:15378"/>
        <dbReference type="ChEBI" id="CHEBI:29985"/>
        <dbReference type="ChEBI" id="CHEBI:30616"/>
        <dbReference type="ChEBI" id="CHEBI:43474"/>
        <dbReference type="ChEBI" id="CHEBI:58402"/>
        <dbReference type="ChEBI" id="CHEBI:456216"/>
        <dbReference type="EC" id="3.5.2.9"/>
    </reaction>
</comment>
<dbReference type="AlphaFoldDB" id="A0AB39HSG9"/>
<comment type="function">
    <text evidence="1">Catalyzes the cleavage of 5-oxoproline to form L-glutamate coupled to the hydrolysis of ATP to ADP and inorganic phosphate.</text>
</comment>
<reference evidence="2" key="1">
    <citation type="submission" date="2024-07" db="EMBL/GenBank/DDBJ databases">
        <title>Halotolerant mesophilic bacterium Ornithinibacillus sp. 4-3, sp. nov., isolated from soil.</title>
        <authorList>
            <person name="Sidarenka A.V."/>
            <person name="Guliayeva D.E."/>
            <person name="Leanovich S.I."/>
            <person name="Hileuskaya K.S."/>
            <person name="Akhremchuk A.E."/>
            <person name="Sikolenko M.A."/>
            <person name="Valentovich L.N."/>
        </authorList>
    </citation>
    <scope>NUCLEOTIDE SEQUENCE</scope>
    <source>
        <strain evidence="2">4-3</strain>
    </source>
</reference>
<protein>
    <recommendedName>
        <fullName evidence="1">5-oxoprolinase subunit A</fullName>
        <shortName evidence="1">5-OPase subunit A</shortName>
        <ecNumber evidence="1">3.5.2.9</ecNumber>
    </recommendedName>
    <alternativeName>
        <fullName evidence="1">5-oxoprolinase (ATP-hydrolyzing) subunit A</fullName>
    </alternativeName>
</protein>
<dbReference type="InterPro" id="IPR005501">
    <property type="entry name" value="LamB/YcsF/PxpA-like"/>
</dbReference>
<dbReference type="Pfam" id="PF03746">
    <property type="entry name" value="LamB_YcsF"/>
    <property type="match status" value="1"/>
</dbReference>
<keyword evidence="1" id="KW-0547">Nucleotide-binding</keyword>